<comment type="caution">
    <text evidence="3">The sequence shown here is derived from an EMBL/GenBank/DDBJ whole genome shotgun (WGS) entry which is preliminary data.</text>
</comment>
<dbReference type="EMBL" id="DOTR01000082">
    <property type="protein sequence ID" value="HCA03264.1"/>
    <property type="molecule type" value="Genomic_DNA"/>
</dbReference>
<dbReference type="Pfam" id="PF01266">
    <property type="entry name" value="DAO"/>
    <property type="match status" value="1"/>
</dbReference>
<dbReference type="InterPro" id="IPR006076">
    <property type="entry name" value="FAD-dep_OxRdtase"/>
</dbReference>
<name>A0A3D0KIE1_9GAMM</name>
<reference evidence="3" key="1">
    <citation type="journal article" date="2018" name="Nat. Biotechnol.">
        <title>A standardized bacterial taxonomy based on genome phylogeny substantially revises the tree of life.</title>
        <authorList>
            <person name="Parks D.H."/>
            <person name="Chuvochina M."/>
            <person name="Waite D.W."/>
            <person name="Rinke C."/>
            <person name="Skarshewski A."/>
            <person name="Chaumeil P.A."/>
            <person name="Hugenholtz P."/>
        </authorList>
    </citation>
    <scope>NUCLEOTIDE SEQUENCE [LARGE SCALE GENOMIC DNA]</scope>
    <source>
        <strain evidence="3">UBA11284</strain>
    </source>
</reference>
<keyword evidence="1" id="KW-0560">Oxidoreductase</keyword>
<feature type="domain" description="FAD dependent oxidoreductase" evidence="2">
    <location>
        <begin position="8"/>
        <end position="397"/>
    </location>
</feature>
<dbReference type="Gene3D" id="3.30.9.10">
    <property type="entry name" value="D-Amino Acid Oxidase, subunit A, domain 2"/>
    <property type="match status" value="1"/>
</dbReference>
<dbReference type="PRINTS" id="PR00469">
    <property type="entry name" value="PNDRDTASEII"/>
</dbReference>
<dbReference type="GO" id="GO:0016491">
    <property type="term" value="F:oxidoreductase activity"/>
    <property type="evidence" value="ECO:0007669"/>
    <property type="project" value="UniProtKB-KW"/>
</dbReference>
<dbReference type="PANTHER" id="PTHR13847">
    <property type="entry name" value="SARCOSINE DEHYDROGENASE-RELATED"/>
    <property type="match status" value="1"/>
</dbReference>
<dbReference type="SUPFAM" id="SSF54373">
    <property type="entry name" value="FAD-linked reductases, C-terminal domain"/>
    <property type="match status" value="1"/>
</dbReference>
<evidence type="ECO:0000313" key="3">
    <source>
        <dbReference type="EMBL" id="HCA03264.1"/>
    </source>
</evidence>
<evidence type="ECO:0000259" key="2">
    <source>
        <dbReference type="Pfam" id="PF01266"/>
    </source>
</evidence>
<dbReference type="AlphaFoldDB" id="A0A3D0KIE1"/>
<gene>
    <name evidence="3" type="ORF">DEO68_14085</name>
</gene>
<accession>A0A3D0KIE1</accession>
<organism evidence="3">
    <name type="scientific">Halomonas campaniensis</name>
    <dbReference type="NCBI Taxonomy" id="213554"/>
    <lineage>
        <taxon>Bacteria</taxon>
        <taxon>Pseudomonadati</taxon>
        <taxon>Pseudomonadota</taxon>
        <taxon>Gammaproteobacteria</taxon>
        <taxon>Oceanospirillales</taxon>
        <taxon>Halomonadaceae</taxon>
        <taxon>Halomonas</taxon>
    </lineage>
</organism>
<dbReference type="InterPro" id="IPR036188">
    <property type="entry name" value="FAD/NAD-bd_sf"/>
</dbReference>
<dbReference type="SUPFAM" id="SSF51905">
    <property type="entry name" value="FAD/NAD(P)-binding domain"/>
    <property type="match status" value="1"/>
</dbReference>
<proteinExistence type="predicted"/>
<evidence type="ECO:0000256" key="1">
    <source>
        <dbReference type="ARBA" id="ARBA00023002"/>
    </source>
</evidence>
<dbReference type="Gene3D" id="3.50.50.60">
    <property type="entry name" value="FAD/NAD(P)-binding domain"/>
    <property type="match status" value="2"/>
</dbReference>
<protein>
    <submittedName>
        <fullName evidence="3">Amino acid dehydrogenase</fullName>
    </submittedName>
</protein>
<sequence>MTTTHPTVVIGGGIVGICCALYLQKEGLDVTLVEPAVSGDSTAKWSCGQIAVSEIIPQSKPGIIKKVPGWLLDQKGPLALRPSALPGLLPWMLRFITHARRSRIDTIAHELATLTRCAFQDYEPLLAKCRRDDLIGHQPTLELFDDAAGLAHEQTYVELRRALGFVSETLNAEQIAAMEPALAGRFSHGLLLSDWRTVCDTETFLTELAHSFVEQGGKLVQDSVSRIETQAERAVGVTLASGESLPVEQVVVAAGNGSSAFFEALGIKVPLIKVGGYQVLLPNPGVDLTHATFYADGGFGLIPMERGLQIGGTIEFAGNHAEPNFKRAEIILEKAKTILPSLNTAGMEFGAGWRPFLPDTKPVIDKSPLLENVAMAFGHGQLGLTLGATTGRLVADMLQGRDSQLDISPFSASRFTLAGG</sequence>
<dbReference type="GO" id="GO:0005737">
    <property type="term" value="C:cytoplasm"/>
    <property type="evidence" value="ECO:0007669"/>
    <property type="project" value="TreeGrafter"/>
</dbReference>